<dbReference type="EMBL" id="VLKR01000058">
    <property type="protein sequence ID" value="TWI13654.1"/>
    <property type="molecule type" value="Genomic_DNA"/>
</dbReference>
<dbReference type="OrthoDB" id="695752at2"/>
<sequence>MKSSQLSLVLLAGVLGFYSCKKDNSSLKNEIGNNEDSLLKVFQNTKIIENPIIDLTKKGNSSRLRAGGIIRDSVWQNGLGNTYFVESDNITISSETEDYAYPGAIFNSKNIIRSTR</sequence>
<name>A0A562M127_9SPHI</name>
<dbReference type="PROSITE" id="PS51257">
    <property type="entry name" value="PROKAR_LIPOPROTEIN"/>
    <property type="match status" value="1"/>
</dbReference>
<proteinExistence type="predicted"/>
<dbReference type="AlphaFoldDB" id="A0A562M127"/>
<reference evidence="1 2" key="1">
    <citation type="journal article" date="2015" name="Stand. Genomic Sci.">
        <title>Genomic Encyclopedia of Bacterial and Archaeal Type Strains, Phase III: the genomes of soil and plant-associated and newly described type strains.</title>
        <authorList>
            <person name="Whitman W.B."/>
            <person name="Woyke T."/>
            <person name="Klenk H.P."/>
            <person name="Zhou Y."/>
            <person name="Lilburn T.G."/>
            <person name="Beck B.J."/>
            <person name="De Vos P."/>
            <person name="Vandamme P."/>
            <person name="Eisen J.A."/>
            <person name="Garrity G."/>
            <person name="Hugenholtz P."/>
            <person name="Kyrpides N.C."/>
        </authorList>
    </citation>
    <scope>NUCLEOTIDE SEQUENCE [LARGE SCALE GENOMIC DNA]</scope>
    <source>
        <strain evidence="1 2">CGMCC 1.6855</strain>
    </source>
</reference>
<gene>
    <name evidence="1" type="ORF">IQ31_05498</name>
</gene>
<accession>A0A562M127</accession>
<evidence type="ECO:0000313" key="2">
    <source>
        <dbReference type="Proteomes" id="UP000315908"/>
    </source>
</evidence>
<comment type="caution">
    <text evidence="1">The sequence shown here is derived from an EMBL/GenBank/DDBJ whole genome shotgun (WGS) entry which is preliminary data.</text>
</comment>
<dbReference type="Proteomes" id="UP000315908">
    <property type="component" value="Unassembled WGS sequence"/>
</dbReference>
<dbReference type="RefSeq" id="WP_145331365.1">
    <property type="nucleotide sequence ID" value="NZ_DAIRPU010000050.1"/>
</dbReference>
<organism evidence="1 2">
    <name type="scientific">Sphingobacterium siyangense</name>
    <dbReference type="NCBI Taxonomy" id="459529"/>
    <lineage>
        <taxon>Bacteria</taxon>
        <taxon>Pseudomonadati</taxon>
        <taxon>Bacteroidota</taxon>
        <taxon>Sphingobacteriia</taxon>
        <taxon>Sphingobacteriales</taxon>
        <taxon>Sphingobacteriaceae</taxon>
        <taxon>Sphingobacterium</taxon>
    </lineage>
</organism>
<evidence type="ECO:0000313" key="1">
    <source>
        <dbReference type="EMBL" id="TWI13654.1"/>
    </source>
</evidence>
<protein>
    <submittedName>
        <fullName evidence="1">Uncharacterized protein</fullName>
    </submittedName>
</protein>